<evidence type="ECO:0000256" key="1">
    <source>
        <dbReference type="ARBA" id="ARBA00005032"/>
    </source>
</evidence>
<dbReference type="InterPro" id="IPR023313">
    <property type="entry name" value="UBQ-conjugating_AS"/>
</dbReference>
<evidence type="ECO:0000256" key="9">
    <source>
        <dbReference type="ARBA" id="ARBA00044092"/>
    </source>
</evidence>
<dbReference type="SMART" id="SM00212">
    <property type="entry name" value="UBCc"/>
    <property type="match status" value="1"/>
</dbReference>
<keyword evidence="3 13" id="KW-0547">Nucleotide-binding</keyword>
<dbReference type="STRING" id="1071378.G0W9Z4"/>
<dbReference type="PROSITE" id="PS00183">
    <property type="entry name" value="UBC_1"/>
    <property type="match status" value="1"/>
</dbReference>
<evidence type="ECO:0000313" key="15">
    <source>
        <dbReference type="EMBL" id="CCD24605.1"/>
    </source>
</evidence>
<comment type="similarity">
    <text evidence="13">Belongs to the ubiquitin-conjugating enzyme family.</text>
</comment>
<evidence type="ECO:0000256" key="7">
    <source>
        <dbReference type="ARBA" id="ARBA00044047"/>
    </source>
</evidence>
<evidence type="ECO:0000256" key="3">
    <source>
        <dbReference type="ARBA" id="ARBA00022741"/>
    </source>
</evidence>
<dbReference type="OMA" id="YDNIVSP"/>
<dbReference type="PROSITE" id="PS50127">
    <property type="entry name" value="UBC_2"/>
    <property type="match status" value="1"/>
</dbReference>
<name>G0W9Z4_NAUDC</name>
<keyword evidence="16" id="KW-1185">Reference proteome</keyword>
<organism evidence="15 16">
    <name type="scientific">Naumovozyma dairenensis (strain ATCC 10597 / BCRC 20456 / CBS 421 / NBRC 0211 / NRRL Y-12639)</name>
    <name type="common">Saccharomyces dairenensis</name>
    <dbReference type="NCBI Taxonomy" id="1071378"/>
    <lineage>
        <taxon>Eukaryota</taxon>
        <taxon>Fungi</taxon>
        <taxon>Dikarya</taxon>
        <taxon>Ascomycota</taxon>
        <taxon>Saccharomycotina</taxon>
        <taxon>Saccharomycetes</taxon>
        <taxon>Saccharomycetales</taxon>
        <taxon>Saccharomycetaceae</taxon>
        <taxon>Naumovozyma</taxon>
    </lineage>
</organism>
<proteinExistence type="inferred from homology"/>
<sequence length="189" mass="21208">MLKLRQLQEQKKKALENKNKAQPTTTQLSSARIRLQRDLDDLDLPPTVTMNILSSPIDPGSRSPPLLEITAYPDEGFYKGGHFTFKLEFNDAYPIEPPTVICTSKLYHPNIDIDGKVCLNILREDWSPALDVQSIIIGLLFLLLEPNAKDPLNKDAAMMLSTDTARFASLVNRSMAGYSIHGESYDYVL</sequence>
<dbReference type="GO" id="GO:0005524">
    <property type="term" value="F:ATP binding"/>
    <property type="evidence" value="ECO:0007669"/>
    <property type="project" value="UniProtKB-UniRule"/>
</dbReference>
<dbReference type="InterPro" id="IPR016135">
    <property type="entry name" value="UBQ-conjugating_enzyme/RWD"/>
</dbReference>
<dbReference type="EC" id="2.3.2.34" evidence="7"/>
<dbReference type="HOGENOM" id="CLU_030988_6_0_1"/>
<evidence type="ECO:0000256" key="12">
    <source>
        <dbReference type="PROSITE-ProRule" id="PRU10133"/>
    </source>
</evidence>
<accession>G0W9Z4</accession>
<dbReference type="InterPro" id="IPR050113">
    <property type="entry name" value="Ub_conjugating_enzyme"/>
</dbReference>
<dbReference type="RefSeq" id="XP_003669848.1">
    <property type="nucleotide sequence ID" value="XM_003669800.1"/>
</dbReference>
<keyword evidence="4 13" id="KW-0833">Ubl conjugation pathway</keyword>
<dbReference type="Proteomes" id="UP000000689">
    <property type="component" value="Chromosome 4"/>
</dbReference>
<evidence type="ECO:0000256" key="5">
    <source>
        <dbReference type="ARBA" id="ARBA00022840"/>
    </source>
</evidence>
<evidence type="ECO:0000256" key="10">
    <source>
        <dbReference type="ARBA" id="ARBA00044279"/>
    </source>
</evidence>
<comment type="catalytic activity">
    <reaction evidence="6">
        <text>[E1 NEDD8-activating enzyme]-S-[NEDD8 protein]-yl-L-cysteine + [E2 NEDD8-conjugating enzyme]-L-cysteine = [E1 NEDD8-activating enzyme]-L-cysteine + [E2 NEDD8-conjugating enzyme]-S-[NEDD8-protein]-yl-L-cysteine.</text>
        <dbReference type="EC" id="2.3.2.34"/>
    </reaction>
</comment>
<dbReference type="SUPFAM" id="SSF54495">
    <property type="entry name" value="UBC-like"/>
    <property type="match status" value="1"/>
</dbReference>
<comment type="pathway">
    <text evidence="1">Protein modification; protein neddylation.</text>
</comment>
<gene>
    <name evidence="15" type="primary">NDAI0D02910</name>
    <name evidence="15" type="ordered locus">NDAI_0D02910</name>
</gene>
<protein>
    <recommendedName>
        <fullName evidence="9">NEDD8-conjugating enzyme UBC12</fullName>
        <ecNumber evidence="7">2.3.2.34</ecNumber>
    </recommendedName>
    <alternativeName>
        <fullName evidence="8">NEDD8-conjugating enzyme Ubc12</fullName>
    </alternativeName>
    <alternativeName>
        <fullName evidence="10">RUB1-conjugating enzyme</fullName>
    </alternativeName>
    <alternativeName>
        <fullName evidence="11">Ubiquitin carrier protein 12</fullName>
    </alternativeName>
</protein>
<dbReference type="GeneID" id="11495262"/>
<evidence type="ECO:0000256" key="13">
    <source>
        <dbReference type="RuleBase" id="RU362109"/>
    </source>
</evidence>
<dbReference type="eggNOG" id="KOG0420">
    <property type="taxonomic scope" value="Eukaryota"/>
</dbReference>
<evidence type="ECO:0000256" key="8">
    <source>
        <dbReference type="ARBA" id="ARBA00044084"/>
    </source>
</evidence>
<dbReference type="FunFam" id="3.10.110.10:FF:000005">
    <property type="entry name" value="NEDD8-conjugating enzyme Ubc12"/>
    <property type="match status" value="1"/>
</dbReference>
<evidence type="ECO:0000256" key="6">
    <source>
        <dbReference type="ARBA" id="ARBA00043698"/>
    </source>
</evidence>
<evidence type="ECO:0000313" key="16">
    <source>
        <dbReference type="Proteomes" id="UP000000689"/>
    </source>
</evidence>
<keyword evidence="5 13" id="KW-0067">ATP-binding</keyword>
<feature type="active site" description="Glycyl thioester intermediate" evidence="12">
    <location>
        <position position="118"/>
    </location>
</feature>
<dbReference type="GO" id="GO:0061654">
    <property type="term" value="F:NEDD8 conjugating enzyme activity"/>
    <property type="evidence" value="ECO:0007669"/>
    <property type="project" value="UniProtKB-EC"/>
</dbReference>
<feature type="domain" description="UBC core" evidence="14">
    <location>
        <begin position="30"/>
        <end position="180"/>
    </location>
</feature>
<evidence type="ECO:0000256" key="11">
    <source>
        <dbReference type="ARBA" id="ARBA00044315"/>
    </source>
</evidence>
<dbReference type="InterPro" id="IPR000608">
    <property type="entry name" value="UBC"/>
</dbReference>
<dbReference type="KEGG" id="ndi:NDAI_0D02910"/>
<dbReference type="EMBL" id="HE580270">
    <property type="protein sequence ID" value="CCD24605.1"/>
    <property type="molecule type" value="Genomic_DNA"/>
</dbReference>
<evidence type="ECO:0000256" key="2">
    <source>
        <dbReference type="ARBA" id="ARBA00022679"/>
    </source>
</evidence>
<dbReference type="AlphaFoldDB" id="G0W9Z4"/>
<dbReference type="Gene3D" id="3.10.110.10">
    <property type="entry name" value="Ubiquitin Conjugating Enzyme"/>
    <property type="match status" value="1"/>
</dbReference>
<dbReference type="GO" id="GO:0045116">
    <property type="term" value="P:protein neddylation"/>
    <property type="evidence" value="ECO:0007669"/>
    <property type="project" value="EnsemblFungi"/>
</dbReference>
<evidence type="ECO:0000259" key="14">
    <source>
        <dbReference type="PROSITE" id="PS50127"/>
    </source>
</evidence>
<dbReference type="PANTHER" id="PTHR24067">
    <property type="entry name" value="UBIQUITIN-CONJUGATING ENZYME E2"/>
    <property type="match status" value="1"/>
</dbReference>
<dbReference type="OrthoDB" id="10249039at2759"/>
<evidence type="ECO:0000256" key="4">
    <source>
        <dbReference type="ARBA" id="ARBA00022786"/>
    </source>
</evidence>
<keyword evidence="2" id="KW-0808">Transferase</keyword>
<dbReference type="Pfam" id="PF00179">
    <property type="entry name" value="UQ_con"/>
    <property type="match status" value="1"/>
</dbReference>
<dbReference type="CDD" id="cd23794">
    <property type="entry name" value="UBCc_UBE2F_UBE2M"/>
    <property type="match status" value="1"/>
</dbReference>
<reference evidence="15 16" key="1">
    <citation type="journal article" date="2011" name="Proc. Natl. Acad. Sci. U.S.A.">
        <title>Evolutionary erosion of yeast sex chromosomes by mating-type switching accidents.</title>
        <authorList>
            <person name="Gordon J.L."/>
            <person name="Armisen D."/>
            <person name="Proux-Wera E."/>
            <person name="Oheigeartaigh S.S."/>
            <person name="Byrne K.P."/>
            <person name="Wolfe K.H."/>
        </authorList>
    </citation>
    <scope>NUCLEOTIDE SEQUENCE [LARGE SCALE GENOMIC DNA]</scope>
    <source>
        <strain evidence="16">ATCC 10597 / BCRC 20456 / CBS 421 / NBRC 0211 / NRRL Y-12639</strain>
    </source>
</reference>